<dbReference type="PANTHER" id="PTHR46623">
    <property type="entry name" value="CARBOXYMETHYLENEBUTENOLIDASE-RELATED"/>
    <property type="match status" value="1"/>
</dbReference>
<accession>A0A934QKI1</accession>
<name>A0A934QKI1_9PROT</name>
<sequence>MAQQTAGEQIRLTASDGHTFDAYLARPAETPKAGVIICQEVFGVNDHIREVVDSYARDGYLALAPSLFDRVERGVELDYGPDGLDRGRAIRGQIDWDDIAMDVQAAVDHLRAELGADAKVGAVGFAWGGAVAWLAACRLPVNAAVSYYSGQIFELNDEEPQCPMLLHFGEEDPIVDFDQIEAIRAEHPNVVDHIYPAGHGFNNDHTEDYDEDSATLARSRTVAFFMDNM</sequence>
<dbReference type="Gene3D" id="3.40.50.1820">
    <property type="entry name" value="alpha/beta hydrolase"/>
    <property type="match status" value="1"/>
</dbReference>
<evidence type="ECO:0000313" key="3">
    <source>
        <dbReference type="Proteomes" id="UP000778970"/>
    </source>
</evidence>
<gene>
    <name evidence="2" type="ORF">CKO21_15165</name>
</gene>
<comment type="caution">
    <text evidence="2">The sequence shown here is derived from an EMBL/GenBank/DDBJ whole genome shotgun (WGS) entry which is preliminary data.</text>
</comment>
<feature type="domain" description="Dienelactone hydrolase" evidence="1">
    <location>
        <begin position="20"/>
        <end position="226"/>
    </location>
</feature>
<dbReference type="SUPFAM" id="SSF53474">
    <property type="entry name" value="alpha/beta-Hydrolases"/>
    <property type="match status" value="1"/>
</dbReference>
<evidence type="ECO:0000313" key="2">
    <source>
        <dbReference type="EMBL" id="MBK1698587.1"/>
    </source>
</evidence>
<dbReference type="AlphaFoldDB" id="A0A934QKI1"/>
<dbReference type="Pfam" id="PF01738">
    <property type="entry name" value="DLH"/>
    <property type="match status" value="1"/>
</dbReference>
<dbReference type="InterPro" id="IPR002925">
    <property type="entry name" value="Dienelactn_hydro"/>
</dbReference>
<dbReference type="RefSeq" id="WP_027289583.1">
    <property type="nucleotide sequence ID" value="NZ_NRRE01000028.1"/>
</dbReference>
<keyword evidence="3" id="KW-1185">Reference proteome</keyword>
<dbReference type="InterPro" id="IPR029058">
    <property type="entry name" value="AB_hydrolase_fold"/>
</dbReference>
<dbReference type="GO" id="GO:0016787">
    <property type="term" value="F:hydrolase activity"/>
    <property type="evidence" value="ECO:0007669"/>
    <property type="project" value="UniProtKB-KW"/>
</dbReference>
<organism evidence="2 3">
    <name type="scientific">Rhodovibrio salinarum</name>
    <dbReference type="NCBI Taxonomy" id="1087"/>
    <lineage>
        <taxon>Bacteria</taxon>
        <taxon>Pseudomonadati</taxon>
        <taxon>Pseudomonadota</taxon>
        <taxon>Alphaproteobacteria</taxon>
        <taxon>Rhodospirillales</taxon>
        <taxon>Rhodovibrionaceae</taxon>
        <taxon>Rhodovibrio</taxon>
    </lineage>
</organism>
<keyword evidence="2" id="KW-0378">Hydrolase</keyword>
<evidence type="ECO:0000259" key="1">
    <source>
        <dbReference type="Pfam" id="PF01738"/>
    </source>
</evidence>
<reference evidence="2" key="2">
    <citation type="journal article" date="2020" name="Microorganisms">
        <title>Osmotic Adaptation and Compatible Solute Biosynthesis of Phototrophic Bacteria as Revealed from Genome Analyses.</title>
        <authorList>
            <person name="Imhoff J.F."/>
            <person name="Rahn T."/>
            <person name="Kunzel S."/>
            <person name="Keller A."/>
            <person name="Neulinger S.C."/>
        </authorList>
    </citation>
    <scope>NUCLEOTIDE SEQUENCE</scope>
    <source>
        <strain evidence="2">DSM 9154</strain>
    </source>
</reference>
<dbReference type="PANTHER" id="PTHR46623:SF6">
    <property type="entry name" value="ALPHA_BETA-HYDROLASES SUPERFAMILY PROTEIN"/>
    <property type="match status" value="1"/>
</dbReference>
<reference evidence="2" key="1">
    <citation type="submission" date="2017-08" db="EMBL/GenBank/DDBJ databases">
        <authorList>
            <person name="Imhoff J.F."/>
            <person name="Rahn T."/>
            <person name="Kuenzel S."/>
            <person name="Neulinger S.C."/>
        </authorList>
    </citation>
    <scope>NUCLEOTIDE SEQUENCE</scope>
    <source>
        <strain evidence="2">DSM 9154</strain>
    </source>
</reference>
<dbReference type="InterPro" id="IPR051049">
    <property type="entry name" value="Dienelactone_hydrolase-like"/>
</dbReference>
<protein>
    <submittedName>
        <fullName evidence="2">Dienelactone hydrolase family protein</fullName>
    </submittedName>
</protein>
<dbReference type="EMBL" id="NRRE01000028">
    <property type="protein sequence ID" value="MBK1698587.1"/>
    <property type="molecule type" value="Genomic_DNA"/>
</dbReference>
<proteinExistence type="predicted"/>
<dbReference type="Proteomes" id="UP000778970">
    <property type="component" value="Unassembled WGS sequence"/>
</dbReference>